<organism evidence="1 2">
    <name type="scientific">Scleroderma citrinum Foug A</name>
    <dbReference type="NCBI Taxonomy" id="1036808"/>
    <lineage>
        <taxon>Eukaryota</taxon>
        <taxon>Fungi</taxon>
        <taxon>Dikarya</taxon>
        <taxon>Basidiomycota</taxon>
        <taxon>Agaricomycotina</taxon>
        <taxon>Agaricomycetes</taxon>
        <taxon>Agaricomycetidae</taxon>
        <taxon>Boletales</taxon>
        <taxon>Sclerodermatineae</taxon>
        <taxon>Sclerodermataceae</taxon>
        <taxon>Scleroderma</taxon>
    </lineage>
</organism>
<dbReference type="EMBL" id="KN822137">
    <property type="protein sequence ID" value="KIM55277.1"/>
    <property type="molecule type" value="Genomic_DNA"/>
</dbReference>
<gene>
    <name evidence="1" type="ORF">SCLCIDRAFT_307814</name>
</gene>
<accession>A0A0C2ZRS7</accession>
<dbReference type="HOGENOM" id="CLU_1134136_0_0_1"/>
<reference evidence="1 2" key="1">
    <citation type="submission" date="2014-04" db="EMBL/GenBank/DDBJ databases">
        <authorList>
            <consortium name="DOE Joint Genome Institute"/>
            <person name="Kuo A."/>
            <person name="Kohler A."/>
            <person name="Nagy L.G."/>
            <person name="Floudas D."/>
            <person name="Copeland A."/>
            <person name="Barry K.W."/>
            <person name="Cichocki N."/>
            <person name="Veneault-Fourrey C."/>
            <person name="LaButti K."/>
            <person name="Lindquist E.A."/>
            <person name="Lipzen A."/>
            <person name="Lundell T."/>
            <person name="Morin E."/>
            <person name="Murat C."/>
            <person name="Sun H."/>
            <person name="Tunlid A."/>
            <person name="Henrissat B."/>
            <person name="Grigoriev I.V."/>
            <person name="Hibbett D.S."/>
            <person name="Martin F."/>
            <person name="Nordberg H.P."/>
            <person name="Cantor M.N."/>
            <person name="Hua S.X."/>
        </authorList>
    </citation>
    <scope>NUCLEOTIDE SEQUENCE [LARGE SCALE GENOMIC DNA]</scope>
    <source>
        <strain evidence="1 2">Foug A</strain>
    </source>
</reference>
<dbReference type="AlphaFoldDB" id="A0A0C2ZRS7"/>
<evidence type="ECO:0000313" key="2">
    <source>
        <dbReference type="Proteomes" id="UP000053989"/>
    </source>
</evidence>
<sequence length="245" mass="27739">MLEVVFSPDPFDRAKVFLLVCTCVAALATRHRIHDALRVSVCLLPSPMLSRHKRGLFCRSITYWFSLYSSALRARQTCWTRAPPNPSLMEIARYSTPQYTIAYHRPGYRHQYKHDVIPNDRFFECQVDISDHRASGGLFKCGIISTSCATSNSPMQSPQPIQSSWDMFTKRLKSPLVFPWPDPLTSEMGSAHSLATCPRPAPITSTLPIVPPGVLLTEFGRFHAVVWKGDDVKPSRSRRWMGKLC</sequence>
<dbReference type="Proteomes" id="UP000053989">
    <property type="component" value="Unassembled WGS sequence"/>
</dbReference>
<reference evidence="2" key="2">
    <citation type="submission" date="2015-01" db="EMBL/GenBank/DDBJ databases">
        <title>Evolutionary Origins and Diversification of the Mycorrhizal Mutualists.</title>
        <authorList>
            <consortium name="DOE Joint Genome Institute"/>
            <consortium name="Mycorrhizal Genomics Consortium"/>
            <person name="Kohler A."/>
            <person name="Kuo A."/>
            <person name="Nagy L.G."/>
            <person name="Floudas D."/>
            <person name="Copeland A."/>
            <person name="Barry K.W."/>
            <person name="Cichocki N."/>
            <person name="Veneault-Fourrey C."/>
            <person name="LaButti K."/>
            <person name="Lindquist E.A."/>
            <person name="Lipzen A."/>
            <person name="Lundell T."/>
            <person name="Morin E."/>
            <person name="Murat C."/>
            <person name="Riley R."/>
            <person name="Ohm R."/>
            <person name="Sun H."/>
            <person name="Tunlid A."/>
            <person name="Henrissat B."/>
            <person name="Grigoriev I.V."/>
            <person name="Hibbett D.S."/>
            <person name="Martin F."/>
        </authorList>
    </citation>
    <scope>NUCLEOTIDE SEQUENCE [LARGE SCALE GENOMIC DNA]</scope>
    <source>
        <strain evidence="2">Foug A</strain>
    </source>
</reference>
<evidence type="ECO:0000313" key="1">
    <source>
        <dbReference type="EMBL" id="KIM55277.1"/>
    </source>
</evidence>
<dbReference type="InParanoid" id="A0A0C2ZRS7"/>
<proteinExistence type="predicted"/>
<keyword evidence="2" id="KW-1185">Reference proteome</keyword>
<protein>
    <submittedName>
        <fullName evidence="1">Uncharacterized protein</fullName>
    </submittedName>
</protein>
<name>A0A0C2ZRS7_9AGAM</name>